<dbReference type="RefSeq" id="WP_204203587.1">
    <property type="nucleotide sequence ID" value="NZ_JAFELM010000030.1"/>
</dbReference>
<evidence type="ECO:0000313" key="1">
    <source>
        <dbReference type="EMBL" id="MBM6618233.1"/>
    </source>
</evidence>
<dbReference type="Gene3D" id="3.30.470.20">
    <property type="entry name" value="ATP-grasp fold, B domain"/>
    <property type="match status" value="1"/>
</dbReference>
<accession>A0ABS2DID8</accession>
<keyword evidence="2" id="KW-1185">Reference proteome</keyword>
<dbReference type="InterPro" id="IPR026838">
    <property type="entry name" value="YheC/D"/>
</dbReference>
<comment type="caution">
    <text evidence="1">The sequence shown here is derived from an EMBL/GenBank/DDBJ whole genome shotgun (WGS) entry which is preliminary data.</text>
</comment>
<reference evidence="1 2" key="1">
    <citation type="submission" date="2021-02" db="EMBL/GenBank/DDBJ databases">
        <title>Bacillus sp. RD4P76, an endophyte from a halophyte.</title>
        <authorList>
            <person name="Sun J.-Q."/>
        </authorList>
    </citation>
    <scope>NUCLEOTIDE SEQUENCE [LARGE SCALE GENOMIC DNA]</scope>
    <source>
        <strain evidence="1 2">RD4P76</strain>
    </source>
</reference>
<dbReference type="Proteomes" id="UP001518925">
    <property type="component" value="Unassembled WGS sequence"/>
</dbReference>
<dbReference type="EMBL" id="JAFELM010000030">
    <property type="protein sequence ID" value="MBM6618233.1"/>
    <property type="molecule type" value="Genomic_DNA"/>
</dbReference>
<proteinExistence type="predicted"/>
<protein>
    <submittedName>
        <fullName evidence="1">YheC/YheD family protein</fullName>
    </submittedName>
</protein>
<gene>
    <name evidence="1" type="ORF">JR050_11240</name>
</gene>
<organism evidence="1 2">
    <name type="scientific">Bacillus suaedaesalsae</name>
    <dbReference type="NCBI Taxonomy" id="2810349"/>
    <lineage>
        <taxon>Bacteria</taxon>
        <taxon>Bacillati</taxon>
        <taxon>Bacillota</taxon>
        <taxon>Bacilli</taxon>
        <taxon>Bacillales</taxon>
        <taxon>Bacillaceae</taxon>
        <taxon>Bacillus</taxon>
    </lineage>
</organism>
<dbReference type="SUPFAM" id="SSF56059">
    <property type="entry name" value="Glutathione synthetase ATP-binding domain-like"/>
    <property type="match status" value="1"/>
</dbReference>
<name>A0ABS2DID8_9BACI</name>
<dbReference type="Pfam" id="PF14398">
    <property type="entry name" value="ATPgrasp_YheCD"/>
    <property type="match status" value="1"/>
</dbReference>
<evidence type="ECO:0000313" key="2">
    <source>
        <dbReference type="Proteomes" id="UP001518925"/>
    </source>
</evidence>
<sequence length="440" mass="50964">MNLISIAEDQCSTGKLMIHPDILKAIGEIKGQSLVLRFGTNAISINLIPDDTIAKETCIISSGCAKELHLPLHCQFVLIVDQDELIIGPYIGILAAKTNTRLKRKVKKLLNYVQHYKQIGGAIIAFSFEGIEHKENHISGYIYNPKEAKWEWGTFPYPSSFYRKITMKKRWRKHFEKKIGSNFFNYKNLSKWDVHQLLYEFETLKQYLPTTSLYTGPADVQSRLQKEETVFLKPLSGLKGKNIKEIHKEDNLYTVRYRKGDENHTLNLDEMGISEYLSNSLTSQKYLIQQKLNLVFQQQRVTDFRLFVTKDRTGNWKCLGWIGRNGVPKSIVSNRSSGGTVEKGDETLKYILRLTDDEVPIWRERIFQLACEACQCFDKKKMNYGYFAIDIGIDVDKKIWILEMNHRSPNDALPLYVSDRELYEQIKLSNMLYLKCLAGF</sequence>